<dbReference type="InterPro" id="IPR038186">
    <property type="entry name" value="CHAD_dom_sf"/>
</dbReference>
<feature type="domain" description="CHAD" evidence="1">
    <location>
        <begin position="19"/>
        <end position="294"/>
    </location>
</feature>
<proteinExistence type="predicted"/>
<dbReference type="SMART" id="SM00880">
    <property type="entry name" value="CHAD"/>
    <property type="match status" value="1"/>
</dbReference>
<gene>
    <name evidence="2" type="ordered locus">Psta_3547</name>
</gene>
<organism evidence="2 3">
    <name type="scientific">Pirellula staleyi (strain ATCC 27377 / DSM 6068 / ICPB 4128)</name>
    <name type="common">Pirella staleyi</name>
    <dbReference type="NCBI Taxonomy" id="530564"/>
    <lineage>
        <taxon>Bacteria</taxon>
        <taxon>Pseudomonadati</taxon>
        <taxon>Planctomycetota</taxon>
        <taxon>Planctomycetia</taxon>
        <taxon>Pirellulales</taxon>
        <taxon>Pirellulaceae</taxon>
        <taxon>Pirellula</taxon>
    </lineage>
</organism>
<dbReference type="KEGG" id="psl:Psta_3547"/>
<evidence type="ECO:0000313" key="2">
    <source>
        <dbReference type="EMBL" id="ADB18208.1"/>
    </source>
</evidence>
<name>D2QYP9_PIRSD</name>
<sequence length="308" mass="35439">MVRLQKWFTPSRSVERAKKDRVAKLAREVIAARLIGVEHYLQQLSGRDLSQVEGVHQLRVWCRRSEAAIKLFRTLLVKSKSKQLLTSLKLLRRAAGPLRDRDVLLAQITAHDSGATAEGVANFIRQERAGYATPLRKLRKQWIDQGKIAREQKRVKSLVKQSRHQDALMPFFQSQLAPLAEAFFEQSRAKPRAVSALHELRIAGKRLRYAMEIAASSFDESFRDVLYQRLSLVQDRLGAICDHATQSQHLADLLKAKKWSAAERKWISIRAAREKKLASEKIAKFRAWWSDARQTSLWKLWSKIVEKA</sequence>
<dbReference type="Proteomes" id="UP000001887">
    <property type="component" value="Chromosome"/>
</dbReference>
<dbReference type="PROSITE" id="PS51708">
    <property type="entry name" value="CHAD"/>
    <property type="match status" value="1"/>
</dbReference>
<dbReference type="EMBL" id="CP001848">
    <property type="protein sequence ID" value="ADB18208.1"/>
    <property type="molecule type" value="Genomic_DNA"/>
</dbReference>
<dbReference type="HOGENOM" id="CLU_854354_0_0_0"/>
<dbReference type="Gene3D" id="1.40.20.10">
    <property type="entry name" value="CHAD domain"/>
    <property type="match status" value="1"/>
</dbReference>
<dbReference type="STRING" id="530564.Psta_3547"/>
<dbReference type="eggNOG" id="COG5607">
    <property type="taxonomic scope" value="Bacteria"/>
</dbReference>
<dbReference type="Pfam" id="PF05235">
    <property type="entry name" value="CHAD"/>
    <property type="match status" value="1"/>
</dbReference>
<accession>D2QYP9</accession>
<dbReference type="InterPro" id="IPR007899">
    <property type="entry name" value="CHAD_dom"/>
</dbReference>
<protein>
    <submittedName>
        <fullName evidence="2">CHAD domain containing protein</fullName>
    </submittedName>
</protein>
<reference evidence="2 3" key="1">
    <citation type="journal article" date="2009" name="Stand. Genomic Sci.">
        <title>Complete genome sequence of Pirellula staleyi type strain (ATCC 27377).</title>
        <authorList>
            <person name="Clum A."/>
            <person name="Tindall B.J."/>
            <person name="Sikorski J."/>
            <person name="Ivanova N."/>
            <person name="Mavrommatis K."/>
            <person name="Lucas S."/>
            <person name="Glavina del Rio T."/>
            <person name="Nolan M."/>
            <person name="Chen F."/>
            <person name="Tice H."/>
            <person name="Pitluck S."/>
            <person name="Cheng J.F."/>
            <person name="Chertkov O."/>
            <person name="Brettin T."/>
            <person name="Han C."/>
            <person name="Detter J.C."/>
            <person name="Kuske C."/>
            <person name="Bruce D."/>
            <person name="Goodwin L."/>
            <person name="Ovchinikova G."/>
            <person name="Pati A."/>
            <person name="Mikhailova N."/>
            <person name="Chen A."/>
            <person name="Palaniappan K."/>
            <person name="Land M."/>
            <person name="Hauser L."/>
            <person name="Chang Y.J."/>
            <person name="Jeffries C.D."/>
            <person name="Chain P."/>
            <person name="Rohde M."/>
            <person name="Goker M."/>
            <person name="Bristow J."/>
            <person name="Eisen J.A."/>
            <person name="Markowitz V."/>
            <person name="Hugenholtz P."/>
            <person name="Kyrpides N.C."/>
            <person name="Klenk H.P."/>
            <person name="Lapidus A."/>
        </authorList>
    </citation>
    <scope>NUCLEOTIDE SEQUENCE [LARGE SCALE GENOMIC DNA]</scope>
    <source>
        <strain evidence="3">ATCC 27377 / DSM 6068 / ICPB 4128</strain>
    </source>
</reference>
<dbReference type="PANTHER" id="PTHR39339">
    <property type="entry name" value="SLR1444 PROTEIN"/>
    <property type="match status" value="1"/>
</dbReference>
<evidence type="ECO:0000259" key="1">
    <source>
        <dbReference type="PROSITE" id="PS51708"/>
    </source>
</evidence>
<keyword evidence="3" id="KW-1185">Reference proteome</keyword>
<dbReference type="AlphaFoldDB" id="D2QYP9"/>
<dbReference type="PANTHER" id="PTHR39339:SF1">
    <property type="entry name" value="CHAD DOMAIN-CONTAINING PROTEIN"/>
    <property type="match status" value="1"/>
</dbReference>
<evidence type="ECO:0000313" key="3">
    <source>
        <dbReference type="Proteomes" id="UP000001887"/>
    </source>
</evidence>